<dbReference type="GO" id="GO:0006355">
    <property type="term" value="P:regulation of DNA-templated transcription"/>
    <property type="evidence" value="ECO:0007669"/>
    <property type="project" value="InterPro"/>
</dbReference>
<dbReference type="Proteomes" id="UP000001351">
    <property type="component" value="Chromosome"/>
</dbReference>
<dbReference type="Gene3D" id="3.30.450.20">
    <property type="entry name" value="PAS domain"/>
    <property type="match status" value="2"/>
</dbReference>
<dbReference type="eggNOG" id="COG3829">
    <property type="taxonomic scope" value="Bacteria"/>
</dbReference>
<proteinExistence type="predicted"/>
<dbReference type="PRINTS" id="PR00996">
    <property type="entry name" value="CHERMTFRASE"/>
</dbReference>
<dbReference type="InterPro" id="IPR029063">
    <property type="entry name" value="SAM-dependent_MTases_sf"/>
</dbReference>
<dbReference type="PROSITE" id="PS50112">
    <property type="entry name" value="PAS"/>
    <property type="match status" value="2"/>
</dbReference>
<dbReference type="EMBL" id="CP002271">
    <property type="protein sequence ID" value="ADO75317.1"/>
    <property type="molecule type" value="Genomic_DNA"/>
</dbReference>
<name>Q08VW5_STIAD</name>
<dbReference type="SMART" id="SM00138">
    <property type="entry name" value="MeTrc"/>
    <property type="match status" value="1"/>
</dbReference>
<dbReference type="EMBL" id="AAMD01000109">
    <property type="protein sequence ID" value="EAU64634.1"/>
    <property type="molecule type" value="Genomic_DNA"/>
</dbReference>
<accession>Q08VW5</accession>
<dbReference type="InterPro" id="IPR013767">
    <property type="entry name" value="PAS_fold"/>
</dbReference>
<dbReference type="RefSeq" id="WP_002616310.1">
    <property type="nucleotide sequence ID" value="NC_014623.1"/>
</dbReference>
<evidence type="ECO:0000256" key="2">
    <source>
        <dbReference type="ARBA" id="ARBA00012534"/>
    </source>
</evidence>
<dbReference type="InterPro" id="IPR035965">
    <property type="entry name" value="PAS-like_dom_sf"/>
</dbReference>
<dbReference type="STRING" id="378806.STAUR_7562"/>
<dbReference type="Gene3D" id="1.20.120.330">
    <property type="entry name" value="Nucleotidyltransferases domain 2"/>
    <property type="match status" value="1"/>
</dbReference>
<dbReference type="PATRIC" id="fig|378806.16.peg.3614"/>
<evidence type="ECO:0000259" key="8">
    <source>
        <dbReference type="PROSITE" id="PS50123"/>
    </source>
</evidence>
<dbReference type="Pfam" id="PF01739">
    <property type="entry name" value="CheR"/>
    <property type="match status" value="1"/>
</dbReference>
<dbReference type="CDD" id="cd00130">
    <property type="entry name" value="PAS"/>
    <property type="match status" value="1"/>
</dbReference>
<dbReference type="SUPFAM" id="SSF55785">
    <property type="entry name" value="PYP-like sensor domain (PAS domain)"/>
    <property type="match status" value="2"/>
</dbReference>
<evidence type="ECO:0000313" key="11">
    <source>
        <dbReference type="Proteomes" id="UP000001351"/>
    </source>
</evidence>
<evidence type="ECO:0000313" key="9">
    <source>
        <dbReference type="EMBL" id="ADO75317.1"/>
    </source>
</evidence>
<reference evidence="10 12" key="1">
    <citation type="submission" date="2006-04" db="EMBL/GenBank/DDBJ databases">
        <authorList>
            <person name="Nierman W.C."/>
        </authorList>
    </citation>
    <scope>NUCLEOTIDE SEQUENCE [LARGE SCALE GENOMIC DNA]</scope>
    <source>
        <strain evidence="10 12">DW4/3-1</strain>
    </source>
</reference>
<evidence type="ECO:0000256" key="5">
    <source>
        <dbReference type="ARBA" id="ARBA00022691"/>
    </source>
</evidence>
<reference evidence="9 11" key="2">
    <citation type="journal article" date="2011" name="Mol. Biol. Evol.">
        <title>Comparative genomic analysis of fruiting body formation in Myxococcales.</title>
        <authorList>
            <person name="Huntley S."/>
            <person name="Hamann N."/>
            <person name="Wegener-Feldbrugge S."/>
            <person name="Treuner-Lange A."/>
            <person name="Kube M."/>
            <person name="Reinhardt R."/>
            <person name="Klages S."/>
            <person name="Muller R."/>
            <person name="Ronning C.M."/>
            <person name="Nierman W.C."/>
            <person name="Sogaard-Andersen L."/>
        </authorList>
    </citation>
    <scope>NUCLEOTIDE SEQUENCE [LARGE SCALE GENOMIC DNA]</scope>
    <source>
        <strain evidence="9 11">DW4/3-1</strain>
    </source>
</reference>
<keyword evidence="3 10" id="KW-0489">Methyltransferase</keyword>
<evidence type="ECO:0000313" key="10">
    <source>
        <dbReference type="EMBL" id="EAU64634.1"/>
    </source>
</evidence>
<protein>
    <recommendedName>
        <fullName evidence="2">protein-glutamate O-methyltransferase</fullName>
        <ecNumber evidence="2">2.1.1.80</ecNumber>
    </recommendedName>
</protein>
<dbReference type="InterPro" id="IPR022641">
    <property type="entry name" value="CheR_N"/>
</dbReference>
<feature type="region of interest" description="Disordered" evidence="6">
    <location>
        <begin position="446"/>
        <end position="492"/>
    </location>
</feature>
<keyword evidence="4 10" id="KW-0808">Transferase</keyword>
<evidence type="ECO:0000256" key="3">
    <source>
        <dbReference type="ARBA" id="ARBA00022603"/>
    </source>
</evidence>
<dbReference type="eggNOG" id="COG1352">
    <property type="taxonomic scope" value="Bacteria"/>
</dbReference>
<dbReference type="HOGENOM" id="CLU_000892_4_0_7"/>
<dbReference type="PROSITE" id="PS50123">
    <property type="entry name" value="CHER"/>
    <property type="match status" value="1"/>
</dbReference>
<dbReference type="Gene3D" id="3.40.50.150">
    <property type="entry name" value="Vaccinia Virus protein VP39"/>
    <property type="match status" value="1"/>
</dbReference>
<feature type="domain" description="CheR-type methyltransferase" evidence="8">
    <location>
        <begin position="1"/>
        <end position="270"/>
    </location>
</feature>
<dbReference type="Pfam" id="PF00989">
    <property type="entry name" value="PAS"/>
    <property type="match status" value="1"/>
</dbReference>
<dbReference type="Pfam" id="PF08448">
    <property type="entry name" value="PAS_4"/>
    <property type="match status" value="1"/>
</dbReference>
<dbReference type="NCBIfam" id="TIGR00229">
    <property type="entry name" value="sensory_box"/>
    <property type="match status" value="2"/>
</dbReference>
<dbReference type="SUPFAM" id="SSF47757">
    <property type="entry name" value="Chemotaxis receptor methyltransferase CheR, N-terminal domain"/>
    <property type="match status" value="1"/>
</dbReference>
<dbReference type="InterPro" id="IPR022642">
    <property type="entry name" value="CheR_C"/>
</dbReference>
<dbReference type="InterPro" id="IPR000780">
    <property type="entry name" value="CheR_MeTrfase"/>
</dbReference>
<dbReference type="EC" id="2.1.1.80" evidence="2"/>
<dbReference type="SUPFAM" id="SSF53335">
    <property type="entry name" value="S-adenosyl-L-methionine-dependent methyltransferases"/>
    <property type="match status" value="1"/>
</dbReference>
<dbReference type="PANTHER" id="PTHR24422:SF10">
    <property type="entry name" value="CHEMOTAXIS PROTEIN METHYLTRANSFERASE 2"/>
    <property type="match status" value="1"/>
</dbReference>
<evidence type="ECO:0000259" key="7">
    <source>
        <dbReference type="PROSITE" id="PS50112"/>
    </source>
</evidence>
<feature type="domain" description="PAS" evidence="7">
    <location>
        <begin position="306"/>
        <end position="351"/>
    </location>
</feature>
<evidence type="ECO:0000313" key="12">
    <source>
        <dbReference type="Proteomes" id="UP000032702"/>
    </source>
</evidence>
<evidence type="ECO:0000256" key="4">
    <source>
        <dbReference type="ARBA" id="ARBA00022679"/>
    </source>
</evidence>
<dbReference type="Pfam" id="PF03705">
    <property type="entry name" value="CheR_N"/>
    <property type="match status" value="1"/>
</dbReference>
<keyword evidence="11" id="KW-1185">Reference proteome</keyword>
<dbReference type="GO" id="GO:0032259">
    <property type="term" value="P:methylation"/>
    <property type="evidence" value="ECO:0007669"/>
    <property type="project" value="UniProtKB-KW"/>
</dbReference>
<dbReference type="Gene3D" id="1.10.155.10">
    <property type="entry name" value="Chemotaxis receptor methyltransferase CheR, N-terminal domain"/>
    <property type="match status" value="1"/>
</dbReference>
<dbReference type="AlphaFoldDB" id="Q08VW5"/>
<feature type="compositionally biased region" description="Low complexity" evidence="6">
    <location>
        <begin position="474"/>
        <end position="484"/>
    </location>
</feature>
<dbReference type="GO" id="GO:0008983">
    <property type="term" value="F:protein-glutamate O-methyltransferase activity"/>
    <property type="evidence" value="ECO:0007669"/>
    <property type="project" value="UniProtKB-EC"/>
</dbReference>
<dbReference type="InterPro" id="IPR050903">
    <property type="entry name" value="Bact_Chemotaxis_MeTrfase"/>
</dbReference>
<dbReference type="PANTHER" id="PTHR24422">
    <property type="entry name" value="CHEMOTAXIS PROTEIN METHYLTRANSFERASE"/>
    <property type="match status" value="1"/>
</dbReference>
<dbReference type="Proteomes" id="UP000032702">
    <property type="component" value="Unassembled WGS sequence"/>
</dbReference>
<dbReference type="SUPFAM" id="SSF57997">
    <property type="entry name" value="Tropomyosin"/>
    <property type="match status" value="1"/>
</dbReference>
<gene>
    <name evidence="9" type="ordered locus">STAUR_7562</name>
    <name evidence="10" type="ORF">STIAU_5680</name>
</gene>
<sequence>MASKPPRDSELEAILEKVRQVRSFDFRSYKRATLQRRIERRMAATRCQTRTAYLALLDRDANEVNTLVSSMLIKLTTFFRDPEVWTSLEKVVREMTLKRQPDQELRIWSAGCATGEEAYSIAILAAEALGPGMPGAELKVFGTDVDEAAIAFARRGVYTPQQLEGCSKERLARWFVPSGGGYAVRKEIRRAVVFGVNNLVSDAPVSRIDLILCRNVFIYLDAELQKRSLARFHFALRHDGVLALGRSELIPFAAKLFEPVELTRRIYRKDGRQELSWAPQERGISSSEPTGTGRPPLDAQSPRDAQRALLREVLDSQPCPLIATDNEGTVIVFNQAAAHLWGRTEAEVAGKRLAALALPGLSQDLLVEQSARVKAGRSAREVGDGTLKVPGTDPVVIRTLVVPLRSLSAENAGLLYVAHDVTALRSLEQHLQQANEELNTANLRLQSSNEEMRASNEELETTNEELQSANEELQTTNEELQSTNEELETTNEELQSTNAELDATNRELAHRTQEMDALSFSQHAIIRALSEGVMVLDANGYITAWNLAAERLLGLTERETVGQVLWTLRIPALNRALLNRVRKHLTANRTLRQEDVSYQLPHGGRGRATLVATPLIMDSQVLGAIILLEDTTRLSTLAQKNREMKERMKA</sequence>
<keyword evidence="5" id="KW-0949">S-adenosyl-L-methionine</keyword>
<comment type="catalytic activity">
    <reaction evidence="1">
        <text>L-glutamyl-[protein] + S-adenosyl-L-methionine = [protein]-L-glutamate 5-O-methyl ester + S-adenosyl-L-homocysteine</text>
        <dbReference type="Rhea" id="RHEA:24452"/>
        <dbReference type="Rhea" id="RHEA-COMP:10208"/>
        <dbReference type="Rhea" id="RHEA-COMP:10311"/>
        <dbReference type="ChEBI" id="CHEBI:29973"/>
        <dbReference type="ChEBI" id="CHEBI:57856"/>
        <dbReference type="ChEBI" id="CHEBI:59789"/>
        <dbReference type="ChEBI" id="CHEBI:82795"/>
        <dbReference type="EC" id="2.1.1.80"/>
    </reaction>
</comment>
<organism evidence="10 12">
    <name type="scientific">Stigmatella aurantiaca (strain DW4/3-1)</name>
    <dbReference type="NCBI Taxonomy" id="378806"/>
    <lineage>
        <taxon>Bacteria</taxon>
        <taxon>Pseudomonadati</taxon>
        <taxon>Myxococcota</taxon>
        <taxon>Myxococcia</taxon>
        <taxon>Myxococcales</taxon>
        <taxon>Cystobacterineae</taxon>
        <taxon>Archangiaceae</taxon>
        <taxon>Stigmatella</taxon>
    </lineage>
</organism>
<dbReference type="OrthoDB" id="9786165at2"/>
<dbReference type="InterPro" id="IPR036804">
    <property type="entry name" value="CheR_N_sf"/>
</dbReference>
<dbReference type="InterPro" id="IPR000014">
    <property type="entry name" value="PAS"/>
</dbReference>
<feature type="domain" description="PAS" evidence="7">
    <location>
        <begin position="525"/>
        <end position="588"/>
    </location>
</feature>
<dbReference type="InterPro" id="IPR013656">
    <property type="entry name" value="PAS_4"/>
</dbReference>
<evidence type="ECO:0000256" key="6">
    <source>
        <dbReference type="SAM" id="MobiDB-lite"/>
    </source>
</evidence>
<dbReference type="KEGG" id="sur:STAUR_7562"/>
<evidence type="ECO:0000256" key="1">
    <source>
        <dbReference type="ARBA" id="ARBA00001541"/>
    </source>
</evidence>
<dbReference type="SMART" id="SM00091">
    <property type="entry name" value="PAS"/>
    <property type="match status" value="2"/>
</dbReference>
<feature type="region of interest" description="Disordered" evidence="6">
    <location>
        <begin position="277"/>
        <end position="302"/>
    </location>
</feature>